<dbReference type="RefSeq" id="WP_220116775.1">
    <property type="nucleotide sequence ID" value="NZ_JAHZUY010000010.1"/>
</dbReference>
<accession>A0ABS7F2N0</accession>
<keyword evidence="4" id="KW-1185">Reference proteome</keyword>
<dbReference type="Proteomes" id="UP001519924">
    <property type="component" value="Unassembled WGS sequence"/>
</dbReference>
<keyword evidence="1" id="KW-1133">Transmembrane helix</keyword>
<keyword evidence="1" id="KW-0812">Transmembrane</keyword>
<sequence length="149" mass="15902">MSKSASCDRGGRAGRALRCRKGVTALEFAIIGPIFLILVLFAMDLARYWYVAEAVRTHTAEVLRAAIVVAGADNPPAVNTCPNGSITVSATPPPGLDPASLKTQATCTRQGQQRVVTVNVSYAFSFVIPAVANFWNQNQVISDSQTTTF</sequence>
<evidence type="ECO:0000313" key="4">
    <source>
        <dbReference type="Proteomes" id="UP001519924"/>
    </source>
</evidence>
<name>A0ABS7F2N0_9PROT</name>
<feature type="transmembrane region" description="Helical" evidence="1">
    <location>
        <begin position="25"/>
        <end position="50"/>
    </location>
</feature>
<gene>
    <name evidence="3" type="ORF">K1J50_06200</name>
</gene>
<proteinExistence type="predicted"/>
<evidence type="ECO:0000259" key="2">
    <source>
        <dbReference type="Pfam" id="PF07811"/>
    </source>
</evidence>
<organism evidence="3 4">
    <name type="scientific">Caldovatus aquaticus</name>
    <dbReference type="NCBI Taxonomy" id="2865671"/>
    <lineage>
        <taxon>Bacteria</taxon>
        <taxon>Pseudomonadati</taxon>
        <taxon>Pseudomonadota</taxon>
        <taxon>Alphaproteobacteria</taxon>
        <taxon>Acetobacterales</taxon>
        <taxon>Roseomonadaceae</taxon>
        <taxon>Caldovatus</taxon>
    </lineage>
</organism>
<dbReference type="InterPro" id="IPR012495">
    <property type="entry name" value="TadE-like_dom"/>
</dbReference>
<evidence type="ECO:0000313" key="3">
    <source>
        <dbReference type="EMBL" id="MBW8269076.1"/>
    </source>
</evidence>
<evidence type="ECO:0000256" key="1">
    <source>
        <dbReference type="SAM" id="Phobius"/>
    </source>
</evidence>
<protein>
    <submittedName>
        <fullName evidence="3">Pilus assembly protein</fullName>
    </submittedName>
</protein>
<comment type="caution">
    <text evidence="3">The sequence shown here is derived from an EMBL/GenBank/DDBJ whole genome shotgun (WGS) entry which is preliminary data.</text>
</comment>
<dbReference type="Pfam" id="PF07811">
    <property type="entry name" value="TadE"/>
    <property type="match status" value="1"/>
</dbReference>
<reference evidence="3 4" key="1">
    <citation type="submission" date="2021-08" db="EMBL/GenBank/DDBJ databases">
        <title>Caldovatus sediminis gen. nov., sp. nov., a moderately thermophilic bacterium isolated from a hot spring.</title>
        <authorList>
            <person name="Hu C.-J."/>
            <person name="Li W.-J."/>
            <person name="Xian W.-D."/>
        </authorList>
    </citation>
    <scope>NUCLEOTIDE SEQUENCE [LARGE SCALE GENOMIC DNA]</scope>
    <source>
        <strain evidence="3 4">SYSU G05006</strain>
    </source>
</reference>
<feature type="domain" description="TadE-like" evidence="2">
    <location>
        <begin position="22"/>
        <end position="57"/>
    </location>
</feature>
<dbReference type="EMBL" id="JAHZUY010000010">
    <property type="protein sequence ID" value="MBW8269076.1"/>
    <property type="molecule type" value="Genomic_DNA"/>
</dbReference>
<keyword evidence="1" id="KW-0472">Membrane</keyword>